<dbReference type="EMBL" id="JBHSZO010000020">
    <property type="protein sequence ID" value="MFC7219370.1"/>
    <property type="molecule type" value="Genomic_DNA"/>
</dbReference>
<name>A0ABW2GF30_9ACTN</name>
<reference evidence="3" key="1">
    <citation type="journal article" date="2019" name="Int. J. Syst. Evol. Microbiol.">
        <title>The Global Catalogue of Microorganisms (GCM) 10K type strain sequencing project: providing services to taxonomists for standard genome sequencing and annotation.</title>
        <authorList>
            <consortium name="The Broad Institute Genomics Platform"/>
            <consortium name="The Broad Institute Genome Sequencing Center for Infectious Disease"/>
            <person name="Wu L."/>
            <person name="Ma J."/>
        </authorList>
    </citation>
    <scope>NUCLEOTIDE SEQUENCE [LARGE SCALE GENOMIC DNA]</scope>
    <source>
        <strain evidence="3">CGMCC 1.13681</strain>
    </source>
</reference>
<sequence length="331" mass="34298">MNTALKAGVFAGGLAVVFAGAYGLGGAIGPDSARAEPPAHGAHARAESEQDSDTEGHGGHGQSAAQAAGGLQVSEAGYTLDLETRRLRADTPGELRFTILDAKGRPVTAYEREHEKELHLILASHDLSTYRHVHPVRAADGTWSVAVELPRAGDYRVFADFKPAAKGAKALTLGADLAVAGAYNPAELPAPGRTAAVDGYTVRLDGALVPGAGRELKFHVEKDGRPVTDLQPYLGAYGHLVALRAGDLAYLHVHPEGAPGDGATEPGPDVSFAATAPSPGAYRLYLDFKHGDRVRTAAFTVNAGTGAAIADEAPGENPSEAPPEDHGEHSH</sequence>
<dbReference type="Proteomes" id="UP001596413">
    <property type="component" value="Unassembled WGS sequence"/>
</dbReference>
<gene>
    <name evidence="2" type="ORF">ACFQLX_14505</name>
</gene>
<comment type="caution">
    <text evidence="2">The sequence shown here is derived from an EMBL/GenBank/DDBJ whole genome shotgun (WGS) entry which is preliminary data.</text>
</comment>
<evidence type="ECO:0000313" key="2">
    <source>
        <dbReference type="EMBL" id="MFC7219370.1"/>
    </source>
</evidence>
<evidence type="ECO:0000313" key="3">
    <source>
        <dbReference type="Proteomes" id="UP001596413"/>
    </source>
</evidence>
<dbReference type="RefSeq" id="WP_386415011.1">
    <property type="nucleotide sequence ID" value="NZ_JBHSZO010000020.1"/>
</dbReference>
<organism evidence="2 3">
    <name type="scientific">Streptomyces polyrhachis</name>
    <dbReference type="NCBI Taxonomy" id="1282885"/>
    <lineage>
        <taxon>Bacteria</taxon>
        <taxon>Bacillati</taxon>
        <taxon>Actinomycetota</taxon>
        <taxon>Actinomycetes</taxon>
        <taxon>Kitasatosporales</taxon>
        <taxon>Streptomycetaceae</taxon>
        <taxon>Streptomyces</taxon>
    </lineage>
</organism>
<feature type="region of interest" description="Disordered" evidence="1">
    <location>
        <begin position="33"/>
        <end position="68"/>
    </location>
</feature>
<evidence type="ECO:0000256" key="1">
    <source>
        <dbReference type="SAM" id="MobiDB-lite"/>
    </source>
</evidence>
<proteinExistence type="predicted"/>
<feature type="region of interest" description="Disordered" evidence="1">
    <location>
        <begin position="307"/>
        <end position="331"/>
    </location>
</feature>
<feature type="compositionally biased region" description="Basic and acidic residues" evidence="1">
    <location>
        <begin position="44"/>
        <end position="58"/>
    </location>
</feature>
<evidence type="ECO:0008006" key="4">
    <source>
        <dbReference type="Google" id="ProtNLM"/>
    </source>
</evidence>
<accession>A0ABW2GF30</accession>
<keyword evidence="3" id="KW-1185">Reference proteome</keyword>
<protein>
    <recommendedName>
        <fullName evidence="4">DUF748 domain-containing protein</fullName>
    </recommendedName>
</protein>